<dbReference type="EMBL" id="QJSW01000015">
    <property type="protein sequence ID" value="PYE47233.1"/>
    <property type="molecule type" value="Genomic_DNA"/>
</dbReference>
<dbReference type="SUPFAM" id="SSF50621">
    <property type="entry name" value="Alanine racemase C-terminal domain-like"/>
    <property type="match status" value="1"/>
</dbReference>
<dbReference type="RefSeq" id="WP_167433787.1">
    <property type="nucleotide sequence ID" value="NZ_CP054614.1"/>
</dbReference>
<proteinExistence type="predicted"/>
<feature type="region of interest" description="Disordered" evidence="3">
    <location>
        <begin position="137"/>
        <end position="165"/>
    </location>
</feature>
<accession>A0A2V4V4L4</accession>
<evidence type="ECO:0000313" key="5">
    <source>
        <dbReference type="EMBL" id="PYE47233.1"/>
    </source>
</evidence>
<dbReference type="InterPro" id="IPR002433">
    <property type="entry name" value="Orn_de-COase"/>
</dbReference>
<evidence type="ECO:0000259" key="4">
    <source>
        <dbReference type="Pfam" id="PF02784"/>
    </source>
</evidence>
<evidence type="ECO:0000256" key="2">
    <source>
        <dbReference type="ARBA" id="ARBA00022898"/>
    </source>
</evidence>
<evidence type="ECO:0000313" key="6">
    <source>
        <dbReference type="Proteomes" id="UP000247790"/>
    </source>
</evidence>
<evidence type="ECO:0000256" key="3">
    <source>
        <dbReference type="SAM" id="MobiDB-lite"/>
    </source>
</evidence>
<evidence type="ECO:0000256" key="1">
    <source>
        <dbReference type="ARBA" id="ARBA00001933"/>
    </source>
</evidence>
<reference evidence="5 6" key="1">
    <citation type="submission" date="2018-06" db="EMBL/GenBank/DDBJ databases">
        <title>Genomic Encyclopedia of Type Strains, Phase III (KMG-III): the genomes of soil and plant-associated and newly described type strains.</title>
        <authorList>
            <person name="Whitman W."/>
        </authorList>
    </citation>
    <scope>NUCLEOTIDE SEQUENCE [LARGE SCALE GENOMIC DNA]</scope>
    <source>
        <strain evidence="5 6">CECT 7022</strain>
    </source>
</reference>
<feature type="domain" description="Orn/DAP/Arg decarboxylase 2 N-terminal" evidence="4">
    <location>
        <begin position="29"/>
        <end position="131"/>
    </location>
</feature>
<dbReference type="GO" id="GO:0009089">
    <property type="term" value="P:lysine biosynthetic process via diaminopimelate"/>
    <property type="evidence" value="ECO:0007669"/>
    <property type="project" value="TreeGrafter"/>
</dbReference>
<feature type="compositionally biased region" description="Basic and acidic residues" evidence="3">
    <location>
        <begin position="137"/>
        <end position="148"/>
    </location>
</feature>
<sequence>MKAGVQQALEELKRVKLDEPICSYIYDLAGIQAQVREMLQTMPVNTRLFYAIKANPDPRIIEALLPWVKGFEVASIGELLKVRAVSRDVPILFGGPGKKESELKQALEQDVSYIHVESVLELRRIIAIAKERIVTRDEHMKQSERNDDREPEEQVQQQRRQAGREAGELAVKLADEQVSAQSGKRTGEQEDDTEYCAHKMVLEHPEQTWEVAGHRGDVPEVRVLLRINLRSSALPQTKIVMGGSPSPFGMDEEDLEEAIELLRVEGAGVIRLCGFHFHSLSNNMDAGLHAEMIELYLQKVEQWQQRYHVQVDIVNAGGGFGVTYDGSPGFDWPLFTKLLEQSESRKRLAARGGELFFESGRLLVAEHGYYAAEVTDIKRSHGEWFAIVRGGTHHQRLPASWGHNHPFQIVYTEQWQHAFSRPEVKQGRVHIAGELCTPKDRLHSDAEVERLRVGDIVVFVKSGAYSWTISHHDFLGHPHPAFHYLTEEDEHVNANSVFQSASR</sequence>
<feature type="domain" description="Orn/DAP/Arg decarboxylase 2 N-terminal" evidence="4">
    <location>
        <begin position="218"/>
        <end position="365"/>
    </location>
</feature>
<dbReference type="InterPro" id="IPR022644">
    <property type="entry name" value="De-COase2_N"/>
</dbReference>
<dbReference type="InterPro" id="IPR029066">
    <property type="entry name" value="PLP-binding_barrel"/>
</dbReference>
<dbReference type="Gene3D" id="3.20.20.10">
    <property type="entry name" value="Alanine racemase"/>
    <property type="match status" value="2"/>
</dbReference>
<dbReference type="InterPro" id="IPR009006">
    <property type="entry name" value="Ala_racemase/Decarboxylase_C"/>
</dbReference>
<name>A0A2V4V4L4_PAEBA</name>
<dbReference type="PANTHER" id="PTHR43727:SF2">
    <property type="entry name" value="GROUP IV DECARBOXYLASE"/>
    <property type="match status" value="1"/>
</dbReference>
<dbReference type="PRINTS" id="PR01182">
    <property type="entry name" value="ORNDCRBXLASE"/>
</dbReference>
<dbReference type="Pfam" id="PF02784">
    <property type="entry name" value="Orn_Arg_deC_N"/>
    <property type="match status" value="2"/>
</dbReference>
<dbReference type="CDD" id="cd06843">
    <property type="entry name" value="PLPDE_III_PvsE_like"/>
    <property type="match status" value="1"/>
</dbReference>
<dbReference type="PANTHER" id="PTHR43727">
    <property type="entry name" value="DIAMINOPIMELATE DECARBOXYLASE"/>
    <property type="match status" value="1"/>
</dbReference>
<protein>
    <submittedName>
        <fullName evidence="5">Diaminopimelate decarboxylase</fullName>
    </submittedName>
</protein>
<dbReference type="GO" id="GO:0008836">
    <property type="term" value="F:diaminopimelate decarboxylase activity"/>
    <property type="evidence" value="ECO:0007669"/>
    <property type="project" value="TreeGrafter"/>
</dbReference>
<dbReference type="Gene3D" id="2.40.37.10">
    <property type="entry name" value="Lyase, Ornithine Decarboxylase, Chain A, domain 1"/>
    <property type="match status" value="1"/>
</dbReference>
<dbReference type="Proteomes" id="UP000247790">
    <property type="component" value="Unassembled WGS sequence"/>
</dbReference>
<organism evidence="5 6">
    <name type="scientific">Paenibacillus barcinonensis</name>
    <dbReference type="NCBI Taxonomy" id="198119"/>
    <lineage>
        <taxon>Bacteria</taxon>
        <taxon>Bacillati</taxon>
        <taxon>Bacillota</taxon>
        <taxon>Bacilli</taxon>
        <taxon>Bacillales</taxon>
        <taxon>Paenibacillaceae</taxon>
        <taxon>Paenibacillus</taxon>
    </lineage>
</organism>
<gene>
    <name evidence="5" type="ORF">DFQ00_11582</name>
</gene>
<comment type="caution">
    <text evidence="5">The sequence shown here is derived from an EMBL/GenBank/DDBJ whole genome shotgun (WGS) entry which is preliminary data.</text>
</comment>
<comment type="cofactor">
    <cofactor evidence="1">
        <name>pyridoxal 5'-phosphate</name>
        <dbReference type="ChEBI" id="CHEBI:597326"/>
    </cofactor>
</comment>
<dbReference type="GO" id="GO:0006596">
    <property type="term" value="P:polyamine biosynthetic process"/>
    <property type="evidence" value="ECO:0007669"/>
    <property type="project" value="InterPro"/>
</dbReference>
<dbReference type="SUPFAM" id="SSF51419">
    <property type="entry name" value="PLP-binding barrel"/>
    <property type="match status" value="2"/>
</dbReference>
<keyword evidence="2" id="KW-0663">Pyridoxal phosphate</keyword>
<dbReference type="AlphaFoldDB" id="A0A2V4V4L4"/>